<accession>A0A6P4FNB6</accession>
<dbReference type="FunFam" id="2.10.25.10:FF:000038">
    <property type="entry name" value="Fibrillin 2"/>
    <property type="match status" value="2"/>
</dbReference>
<dbReference type="CDD" id="cd00033">
    <property type="entry name" value="CCP"/>
    <property type="match status" value="2"/>
</dbReference>
<dbReference type="Pfam" id="PF14670">
    <property type="entry name" value="FXa_inhibition"/>
    <property type="match status" value="4"/>
</dbReference>
<feature type="region of interest" description="Disordered" evidence="13">
    <location>
        <begin position="126"/>
        <end position="162"/>
    </location>
</feature>
<evidence type="ECO:0000256" key="9">
    <source>
        <dbReference type="ARBA" id="ARBA00023157"/>
    </source>
</evidence>
<dbReference type="InterPro" id="IPR026823">
    <property type="entry name" value="cEGF"/>
</dbReference>
<evidence type="ECO:0000256" key="8">
    <source>
        <dbReference type="ARBA" id="ARBA00022837"/>
    </source>
</evidence>
<keyword evidence="12" id="KW-0768">Sushi</keyword>
<dbReference type="FunFam" id="2.10.25.10:FF:000037">
    <property type="entry name" value="Signal peptide, CUB domain and EGF-like domain-containing 2"/>
    <property type="match status" value="1"/>
</dbReference>
<dbReference type="PROSITE" id="PS50026">
    <property type="entry name" value="EGF_3"/>
    <property type="match status" value="5"/>
</dbReference>
<dbReference type="SUPFAM" id="SSF57184">
    <property type="entry name" value="Growth factor receptor domain"/>
    <property type="match status" value="3"/>
</dbReference>
<feature type="domain" description="HYR" evidence="16">
    <location>
        <begin position="1525"/>
        <end position="1605"/>
    </location>
</feature>
<feature type="disulfide bond" evidence="12">
    <location>
        <begin position="1149"/>
        <end position="1176"/>
    </location>
</feature>
<dbReference type="OrthoDB" id="10045365at2759"/>
<keyword evidence="9 12" id="KW-1015">Disulfide bond</keyword>
<dbReference type="SMART" id="SM00032">
    <property type="entry name" value="CCP"/>
    <property type="match status" value="3"/>
</dbReference>
<dbReference type="PROSITE" id="PS50825">
    <property type="entry name" value="HYR"/>
    <property type="match status" value="1"/>
</dbReference>
<keyword evidence="4" id="KW-0272">Extracellular matrix</keyword>
<feature type="domain" description="Sushi" evidence="17">
    <location>
        <begin position="1115"/>
        <end position="1178"/>
    </location>
</feature>
<evidence type="ECO:0000256" key="2">
    <source>
        <dbReference type="ARBA" id="ARBA00006127"/>
    </source>
</evidence>
<dbReference type="GO" id="GO:0005509">
    <property type="term" value="F:calcium ion binding"/>
    <property type="evidence" value="ECO:0007669"/>
    <property type="project" value="InterPro"/>
</dbReference>
<evidence type="ECO:0000256" key="5">
    <source>
        <dbReference type="ARBA" id="ARBA00022536"/>
    </source>
</evidence>
<feature type="domain" description="EGF-like" evidence="15">
    <location>
        <begin position="419"/>
        <end position="455"/>
    </location>
</feature>
<evidence type="ECO:0000313" key="19">
    <source>
        <dbReference type="RefSeq" id="XP_016990944.1"/>
    </source>
</evidence>
<dbReference type="Pfam" id="PF07645">
    <property type="entry name" value="EGF_CA"/>
    <property type="match status" value="4"/>
</dbReference>
<feature type="signal peptide" evidence="14">
    <location>
        <begin position="1"/>
        <end position="19"/>
    </location>
</feature>
<dbReference type="InterPro" id="IPR000742">
    <property type="entry name" value="EGF"/>
</dbReference>
<dbReference type="InterPro" id="IPR001881">
    <property type="entry name" value="EGF-like_Ca-bd_dom"/>
</dbReference>
<keyword evidence="7" id="KW-0677">Repeat</keyword>
<gene>
    <name evidence="18 19" type="primary">LOC108052909</name>
</gene>
<evidence type="ECO:0000256" key="14">
    <source>
        <dbReference type="SAM" id="SignalP"/>
    </source>
</evidence>
<dbReference type="InterPro" id="IPR003410">
    <property type="entry name" value="HYR_dom"/>
</dbReference>
<reference evidence="18 19" key="1">
    <citation type="submission" date="2025-04" db="UniProtKB">
        <authorList>
            <consortium name="RefSeq"/>
        </authorList>
    </citation>
    <scope>IDENTIFICATION</scope>
</reference>
<dbReference type="FunFam" id="2.10.25.10:FF:000240">
    <property type="entry name" value="Vitamin K-dependent protein S"/>
    <property type="match status" value="4"/>
</dbReference>
<dbReference type="FunFam" id="2.10.25.10:FF:000897">
    <property type="entry name" value="Faulty attraction, isoform F"/>
    <property type="match status" value="1"/>
</dbReference>
<feature type="region of interest" description="Disordered" evidence="13">
    <location>
        <begin position="1368"/>
        <end position="1493"/>
    </location>
</feature>
<dbReference type="RefSeq" id="XP_016990943.1">
    <property type="nucleotide sequence ID" value="XM_017135454.1"/>
</dbReference>
<dbReference type="PROSITE" id="PS00010">
    <property type="entry name" value="ASX_HYDROXYL"/>
    <property type="match status" value="5"/>
</dbReference>
<keyword evidence="10" id="KW-0325">Glycoprotein</keyword>
<organism evidence="19">
    <name type="scientific">Drosophila rhopaloa</name>
    <name type="common">Fruit fly</name>
    <dbReference type="NCBI Taxonomy" id="1041015"/>
    <lineage>
        <taxon>Eukaryota</taxon>
        <taxon>Metazoa</taxon>
        <taxon>Ecdysozoa</taxon>
        <taxon>Arthropoda</taxon>
        <taxon>Hexapoda</taxon>
        <taxon>Insecta</taxon>
        <taxon>Pterygota</taxon>
        <taxon>Neoptera</taxon>
        <taxon>Endopterygota</taxon>
        <taxon>Diptera</taxon>
        <taxon>Brachycera</taxon>
        <taxon>Muscomorpha</taxon>
        <taxon>Ephydroidea</taxon>
        <taxon>Drosophilidae</taxon>
        <taxon>Drosophila</taxon>
        <taxon>Sophophora</taxon>
    </lineage>
</organism>
<feature type="compositionally biased region" description="Basic and acidic residues" evidence="13">
    <location>
        <begin position="1028"/>
        <end position="1039"/>
    </location>
</feature>
<feature type="compositionally biased region" description="Low complexity" evidence="13">
    <location>
        <begin position="1370"/>
        <end position="1384"/>
    </location>
</feature>
<evidence type="ECO:0000256" key="4">
    <source>
        <dbReference type="ARBA" id="ARBA00022530"/>
    </source>
</evidence>
<dbReference type="InterPro" id="IPR035976">
    <property type="entry name" value="Sushi/SCR/CCP_sf"/>
</dbReference>
<evidence type="ECO:0000259" key="16">
    <source>
        <dbReference type="PROSITE" id="PS50825"/>
    </source>
</evidence>
<dbReference type="FunFam" id="2.10.25.10:FF:000847">
    <property type="entry name" value="Faulty attraction, isoform F"/>
    <property type="match status" value="1"/>
</dbReference>
<keyword evidence="3" id="KW-0964">Secreted</keyword>
<dbReference type="InterPro" id="IPR049883">
    <property type="entry name" value="NOTCH1_EGF-like"/>
</dbReference>
<keyword evidence="5 11" id="KW-0245">EGF-like domain</keyword>
<comment type="caution">
    <text evidence="11">Lacks conserved residue(s) required for the propagation of feature annotation.</text>
</comment>
<evidence type="ECO:0000256" key="13">
    <source>
        <dbReference type="SAM" id="MobiDB-lite"/>
    </source>
</evidence>
<feature type="compositionally biased region" description="Polar residues" evidence="13">
    <location>
        <begin position="1423"/>
        <end position="1456"/>
    </location>
</feature>
<keyword evidence="8" id="KW-0106">Calcium</keyword>
<comment type="subcellular location">
    <subcellularLocation>
        <location evidence="1">Secreted</location>
        <location evidence="1">Extracellular space</location>
        <location evidence="1">Extracellular matrix</location>
    </subcellularLocation>
</comment>
<evidence type="ECO:0000256" key="10">
    <source>
        <dbReference type="ARBA" id="ARBA00023180"/>
    </source>
</evidence>
<comment type="similarity">
    <text evidence="2">Belongs to the fibulin family.</text>
</comment>
<feature type="compositionally biased region" description="Acidic residues" evidence="13">
    <location>
        <begin position="126"/>
        <end position="149"/>
    </location>
</feature>
<protein>
    <submittedName>
        <fullName evidence="18 19">Fibrillin-1 isoform X1</fullName>
    </submittedName>
</protein>
<dbReference type="PROSITE" id="PS01187">
    <property type="entry name" value="EGF_CA"/>
    <property type="match status" value="6"/>
</dbReference>
<dbReference type="GeneID" id="108052909"/>
<evidence type="ECO:0000256" key="11">
    <source>
        <dbReference type="PROSITE-ProRule" id="PRU00076"/>
    </source>
</evidence>
<feature type="domain" description="EGF-like" evidence="15">
    <location>
        <begin position="741"/>
        <end position="781"/>
    </location>
</feature>
<feature type="domain" description="EGF-like" evidence="15">
    <location>
        <begin position="676"/>
        <end position="714"/>
    </location>
</feature>
<feature type="chain" id="PRO_5044647314" evidence="14">
    <location>
        <begin position="20"/>
        <end position="1692"/>
    </location>
</feature>
<dbReference type="InterPro" id="IPR018097">
    <property type="entry name" value="EGF_Ca-bd_CS"/>
</dbReference>
<evidence type="ECO:0000256" key="3">
    <source>
        <dbReference type="ARBA" id="ARBA00022525"/>
    </source>
</evidence>
<dbReference type="InterPro" id="IPR000436">
    <property type="entry name" value="Sushi_SCR_CCP_dom"/>
</dbReference>
<evidence type="ECO:0000256" key="7">
    <source>
        <dbReference type="ARBA" id="ARBA00022737"/>
    </source>
</evidence>
<dbReference type="PROSITE" id="PS50923">
    <property type="entry name" value="SUSHI"/>
    <property type="match status" value="1"/>
</dbReference>
<evidence type="ECO:0000259" key="17">
    <source>
        <dbReference type="PROSITE" id="PS50923"/>
    </source>
</evidence>
<dbReference type="OMA" id="LRGYCFD"/>
<feature type="compositionally biased region" description="Polar residues" evidence="13">
    <location>
        <begin position="1468"/>
        <end position="1479"/>
    </location>
</feature>
<dbReference type="PANTHER" id="PTHR24050">
    <property type="entry name" value="PA14 DOMAIN-CONTAINING PROTEIN"/>
    <property type="match status" value="1"/>
</dbReference>
<dbReference type="SMART" id="SM00179">
    <property type="entry name" value="EGF_CA"/>
    <property type="match status" value="13"/>
</dbReference>
<feature type="compositionally biased region" description="Low complexity" evidence="13">
    <location>
        <begin position="1079"/>
        <end position="1093"/>
    </location>
</feature>
<evidence type="ECO:0000259" key="15">
    <source>
        <dbReference type="PROSITE" id="PS50026"/>
    </source>
</evidence>
<evidence type="ECO:0000256" key="1">
    <source>
        <dbReference type="ARBA" id="ARBA00004498"/>
    </source>
</evidence>
<dbReference type="Pfam" id="PF00084">
    <property type="entry name" value="Sushi"/>
    <property type="match status" value="1"/>
</dbReference>
<dbReference type="PANTHER" id="PTHR24050:SF27">
    <property type="entry name" value="FIBRILLIN-1"/>
    <property type="match status" value="1"/>
</dbReference>
<dbReference type="RefSeq" id="XP_016990944.1">
    <property type="nucleotide sequence ID" value="XM_017135455.1"/>
</dbReference>
<dbReference type="SUPFAM" id="SSF57196">
    <property type="entry name" value="EGF/Laminin"/>
    <property type="match status" value="4"/>
</dbReference>
<sequence length="1692" mass="185156">MWAAKYVLCALTCVAFATASSNSERKRKSKMDVPEDPSVPLELARTLDMSCSSAQISPPVISHGKVALIDRRRRGKKVFLVAFYACDEEYGFENTNNAMFCSNESWLGDLPTCLPQRDFLEQEDEFEEYDTVPNYDNEEDDDDENEIGDVEPPRPPPPPVTENVVVPSVRAESKPEPEIVIHINENEANQSEAGGSTIQEPDFQSFMESEKPTFVELTKEPVPTTPKNELPQNVSTENISSNNTFVAAKKDIYEPTLLDNNCGQDNGGCEHICMRLLYPDENEPVQKCNCQKGYTLDLNDYTSCLDIDECLESNGGCTEICENMPGEYKCACQTGYKIDISDGKTCVDIDECANSELSPDCQGGCTNLPGSYRCEVLLEVEVKSPTASEESTPEVTDIPVHKSCNPGFKLAADGSDCLDINECEEKDSYCQQNCENTIGSFRCSCLEGYHLLEDQWSCALDGCADLQKPELNRTRCAHACEDLPEGSYRCTCPNGYKLSEDGHSCLVDESVVSNEKEIKNCSPGTCSPSEDDCSLGCICPTGYRSDEFGCQDIDECADGSHLCSHSCQNTPGGYQCVCPEGLSLVEEYTCVAEDRCEVNNNGCEQICLTARGGACSCRDGYHLSPNGKSCQDVDECLVRNGGCQQVCRNLPGSYGCLCAAGFELLKLDGLRGYCFDIDECSRGTHGCSDQMLCENLNGSYTCLCPPGYALGLDNHIATSLNTSLSHDSTSFAPPSSSACLDIDECSLANGNCSHFCQNEPGGFRCSCPFGHALSEDMHTCQDIDECADNNGQCSQLCLNQPGGFACACETGFELSPDGFGCSDIDECSRNYGNCSDICINLLGTHACACERGYELTADKKSCQDVDECAGLLSGGCSHECINKAGTFECGCPLGYVLTEDDRSCRPVLVGCPPGAQRTSEGCVPIDCGRGFTLGSDDKCVDVDECLEKNGGCSHRCSNSEGSFKCSCPPGYKLNSDQRTCQDIDECAQDKTSCISGKCVNEIGGFRCEFPKFPDLPVVPSLSALPELPKPDSKKPKYPDFTELSNDIPKSPKNPDFPEFPKREFPSLPRYPPDLPSLPPLGELPTTTSTTTTPSPLPKLPDFPKNPFGNPLQPRDRCPRFQAPRNGKSHCNRYRHKEHRFYNSRCRITCNPGYVLQGPEIKSCGATGIWEGPETKCVALNQPRLGGPGICPALKPAQNGVIFPPSCTQGPSRFGDVCQVQCNVGFVPTGSLLTSCMVLQGWSFGTELNCKPFDNSLFGHQFNWGQWNSPQLATTLQTQEVQGFKPFIKCPENVVILLHPGEQKTHVTLQRPETNLRKGHLVAYPAWAGQLQGHLPAGVHKVDFRVNDPERKLTIECHTIITVKAAQSEESNPFSYSSRPRSSLPRPAPFGTLSTSSSAAFPSSLSTTDSQSSTYSGLEPLFPNTATKPDSFPTFSNHISRSEFPSHSSTDSQSVSYSGLKPLFPDTAPKSNPFPTFSTHSSIPQPQFPVQSSSDQSSLYSKLEPFSQKSAKIISSSPARTESTRVDLGSDFENYCPPSIEVYLKEHQGLRSVTWEEPRFEGKLLKIYKSHFPGALFTEGDHTIKYEATTTDERTLRCTFFIRVKSAKPTPPPIQPNIDFDSEFSSAPAQLRRLDDPGTYVICPDKEPVRVTADQSVDLPVGCTLKNVRPQSSPQKNLKRGKLTSLWHHYTHF</sequence>
<keyword evidence="6 14" id="KW-0732">Signal</keyword>
<dbReference type="FunFam" id="2.10.70.10:FF:000138">
    <property type="entry name" value="Uncharacterized protein, isoform C"/>
    <property type="match status" value="1"/>
</dbReference>
<dbReference type="RefSeq" id="XP_016990943.2">
    <property type="nucleotide sequence ID" value="XM_017135454.2"/>
</dbReference>
<evidence type="ECO:0000313" key="18">
    <source>
        <dbReference type="RefSeq" id="XP_016990943.1"/>
    </source>
</evidence>
<proteinExistence type="inferred from homology"/>
<dbReference type="SMART" id="SM00181">
    <property type="entry name" value="EGF"/>
    <property type="match status" value="13"/>
</dbReference>
<dbReference type="PROSITE" id="PS01186">
    <property type="entry name" value="EGF_2"/>
    <property type="match status" value="5"/>
</dbReference>
<dbReference type="SUPFAM" id="SSF57535">
    <property type="entry name" value="Complement control module/SCR domain"/>
    <property type="match status" value="2"/>
</dbReference>
<feature type="compositionally biased region" description="Low complexity" evidence="13">
    <location>
        <begin position="1391"/>
        <end position="1415"/>
    </location>
</feature>
<feature type="domain" description="EGF-like" evidence="15">
    <location>
        <begin position="941"/>
        <end position="981"/>
    </location>
</feature>
<dbReference type="Pfam" id="PF12662">
    <property type="entry name" value="cEGF"/>
    <property type="match status" value="4"/>
</dbReference>
<feature type="domain" description="EGF-like" evidence="15">
    <location>
        <begin position="552"/>
        <end position="591"/>
    </location>
</feature>
<dbReference type="FunFam" id="2.10.25.10:FF:000008">
    <property type="entry name" value="Signal peptide, CUB domain, EGF-like 2"/>
    <property type="match status" value="1"/>
</dbReference>
<feature type="compositionally biased region" description="Low complexity" evidence="13">
    <location>
        <begin position="1480"/>
        <end position="1493"/>
    </location>
</feature>
<dbReference type="FunFam" id="2.10.25.10:FF:000005">
    <property type="entry name" value="Fibrillin 2"/>
    <property type="match status" value="2"/>
</dbReference>
<feature type="compositionally biased region" description="Pro residues" evidence="13">
    <location>
        <begin position="1068"/>
        <end position="1078"/>
    </location>
</feature>
<dbReference type="Gene3D" id="2.10.70.10">
    <property type="entry name" value="Complement Module, domain 1"/>
    <property type="match status" value="2"/>
</dbReference>
<evidence type="ECO:0000256" key="6">
    <source>
        <dbReference type="ARBA" id="ARBA00022729"/>
    </source>
</evidence>
<name>A0A6P4FNB6_DRORH</name>
<dbReference type="InterPro" id="IPR000152">
    <property type="entry name" value="EGF-type_Asp/Asn_hydroxyl_site"/>
</dbReference>
<feature type="region of interest" description="Disordered" evidence="13">
    <location>
        <begin position="1021"/>
        <end position="1124"/>
    </location>
</feature>
<dbReference type="CDD" id="cd00054">
    <property type="entry name" value="EGF_CA"/>
    <property type="match status" value="1"/>
</dbReference>
<evidence type="ECO:0000256" key="12">
    <source>
        <dbReference type="PROSITE-ProRule" id="PRU00302"/>
    </source>
</evidence>
<dbReference type="InterPro" id="IPR052235">
    <property type="entry name" value="Nephronectin_domain"/>
</dbReference>
<dbReference type="InterPro" id="IPR009030">
    <property type="entry name" value="Growth_fac_rcpt_cys_sf"/>
</dbReference>
<dbReference type="RefSeq" id="XP_016990944.2">
    <property type="nucleotide sequence ID" value="XM_017135455.2"/>
</dbReference>
<dbReference type="Gene3D" id="2.10.25.10">
    <property type="entry name" value="Laminin"/>
    <property type="match status" value="15"/>
</dbReference>